<feature type="transmembrane region" description="Helical" evidence="4">
    <location>
        <begin position="358"/>
        <end position="380"/>
    </location>
</feature>
<accession>A0A316YZB2</accession>
<feature type="transmembrane region" description="Helical" evidence="4">
    <location>
        <begin position="128"/>
        <end position="147"/>
    </location>
</feature>
<comment type="similarity">
    <text evidence="2">Belongs to the major facilitator superfamily. Monocarboxylate porter (TC 2.A.1.13) family.</text>
</comment>
<keyword evidence="4" id="KW-1133">Transmembrane helix</keyword>
<keyword evidence="7" id="KW-1185">Reference proteome</keyword>
<feature type="transmembrane region" description="Helical" evidence="4">
    <location>
        <begin position="220"/>
        <end position="239"/>
    </location>
</feature>
<sequence length="456" mass="50755">MGDEERRDSMEATPSPTEVTHEGPNDVENNEVSPSEKERKIEEVIRSNDEDEGYPEGGLRAWSVVAGTWAMMAFSFGYLNSFGVLQEFYSRDYLKEYSQSDIAWIGAVQYFFIFFMGLFAGRAFDLGLMRVFLAFAILLFSFSQMMLSLSTKYYQIFLSEGIALGIAFGLLFNLSVSAPTHWFKRRRATAMGVQASGSSMGGVLFPIVVRRLIDEIGFPWTMRFIGFLGLFCLGLSWFLMKTRLPPLVSYRNGGWRQVQWVDLSAFKMGSYTAFVFGSTLILFGLYTPFTYLDIFTRTYNIPADGYWLSILNAASIFGRIIPGLIADKVGRINTIVPHTIVATIFLFVFPLFTNLSMIAFTLIFGYCSGCYVSLIPACVAQLGPIHNVGTRLGMLFAVSSIGGLLGTPISGFILGDSQPYNWWGALGYSGAVVCVGVACLALSRMLAVNWKWRAKI</sequence>
<feature type="transmembrane region" description="Helical" evidence="4">
    <location>
        <begin position="188"/>
        <end position="208"/>
    </location>
</feature>
<dbReference type="PROSITE" id="PS50850">
    <property type="entry name" value="MFS"/>
    <property type="match status" value="1"/>
</dbReference>
<gene>
    <name evidence="6" type="ORF">FA10DRAFT_237743</name>
</gene>
<evidence type="ECO:0000313" key="6">
    <source>
        <dbReference type="EMBL" id="PWN93998.1"/>
    </source>
</evidence>
<dbReference type="GO" id="GO:0016020">
    <property type="term" value="C:membrane"/>
    <property type="evidence" value="ECO:0007669"/>
    <property type="project" value="UniProtKB-SubCell"/>
</dbReference>
<feature type="transmembrane region" description="Helical" evidence="4">
    <location>
        <begin position="61"/>
        <end position="82"/>
    </location>
</feature>
<dbReference type="EMBL" id="KZ819634">
    <property type="protein sequence ID" value="PWN93998.1"/>
    <property type="molecule type" value="Genomic_DNA"/>
</dbReference>
<feature type="domain" description="Major facilitator superfamily (MFS) profile" evidence="5">
    <location>
        <begin position="61"/>
        <end position="455"/>
    </location>
</feature>
<feature type="transmembrane region" description="Helical" evidence="4">
    <location>
        <begin position="392"/>
        <end position="414"/>
    </location>
</feature>
<dbReference type="PANTHER" id="PTHR11360">
    <property type="entry name" value="MONOCARBOXYLATE TRANSPORTER"/>
    <property type="match status" value="1"/>
</dbReference>
<feature type="transmembrane region" description="Helical" evidence="4">
    <location>
        <begin position="102"/>
        <end position="121"/>
    </location>
</feature>
<dbReference type="InterPro" id="IPR050327">
    <property type="entry name" value="Proton-linked_MCT"/>
</dbReference>
<protein>
    <submittedName>
        <fullName evidence="6">MFS general substrate transporter</fullName>
    </submittedName>
</protein>
<evidence type="ECO:0000313" key="7">
    <source>
        <dbReference type="Proteomes" id="UP000245768"/>
    </source>
</evidence>
<feature type="transmembrane region" description="Helical" evidence="4">
    <location>
        <begin position="426"/>
        <end position="447"/>
    </location>
</feature>
<evidence type="ECO:0000259" key="5">
    <source>
        <dbReference type="PROSITE" id="PS50850"/>
    </source>
</evidence>
<dbReference type="AlphaFoldDB" id="A0A316YZB2"/>
<feature type="compositionally biased region" description="Basic and acidic residues" evidence="3">
    <location>
        <begin position="1"/>
        <end position="10"/>
    </location>
</feature>
<dbReference type="RefSeq" id="XP_025381196.1">
    <property type="nucleotide sequence ID" value="XM_025519120.1"/>
</dbReference>
<dbReference type="InterPro" id="IPR011701">
    <property type="entry name" value="MFS"/>
</dbReference>
<dbReference type="Pfam" id="PF07690">
    <property type="entry name" value="MFS_1"/>
    <property type="match status" value="1"/>
</dbReference>
<feature type="transmembrane region" description="Helical" evidence="4">
    <location>
        <begin position="260"/>
        <end position="286"/>
    </location>
</feature>
<dbReference type="InterPro" id="IPR036259">
    <property type="entry name" value="MFS_trans_sf"/>
</dbReference>
<evidence type="ECO:0000256" key="2">
    <source>
        <dbReference type="ARBA" id="ARBA00006727"/>
    </source>
</evidence>
<dbReference type="Proteomes" id="UP000245768">
    <property type="component" value="Unassembled WGS sequence"/>
</dbReference>
<dbReference type="InterPro" id="IPR020846">
    <property type="entry name" value="MFS_dom"/>
</dbReference>
<evidence type="ECO:0000256" key="3">
    <source>
        <dbReference type="SAM" id="MobiDB-lite"/>
    </source>
</evidence>
<proteinExistence type="inferred from homology"/>
<comment type="subcellular location">
    <subcellularLocation>
        <location evidence="1">Membrane</location>
        <topology evidence="1">Multi-pass membrane protein</topology>
    </subcellularLocation>
</comment>
<dbReference type="InParanoid" id="A0A316YZB2"/>
<keyword evidence="4" id="KW-0472">Membrane</keyword>
<evidence type="ECO:0000256" key="4">
    <source>
        <dbReference type="SAM" id="Phobius"/>
    </source>
</evidence>
<feature type="transmembrane region" description="Helical" evidence="4">
    <location>
        <begin position="153"/>
        <end position="176"/>
    </location>
</feature>
<dbReference type="GO" id="GO:0022857">
    <property type="term" value="F:transmembrane transporter activity"/>
    <property type="evidence" value="ECO:0007669"/>
    <property type="project" value="InterPro"/>
</dbReference>
<reference evidence="6" key="1">
    <citation type="journal article" date="2018" name="Mol. Biol. Evol.">
        <title>Broad Genomic Sampling Reveals a Smut Pathogenic Ancestry of the Fungal Clade Ustilaginomycotina.</title>
        <authorList>
            <person name="Kijpornyongpan T."/>
            <person name="Mondo S.J."/>
            <person name="Barry K."/>
            <person name="Sandor L."/>
            <person name="Lee J."/>
            <person name="Lipzen A."/>
            <person name="Pangilinan J."/>
            <person name="LaButti K."/>
            <person name="Hainaut M."/>
            <person name="Henrissat B."/>
            <person name="Grigoriev I.V."/>
            <person name="Spatafora J.W."/>
            <person name="Aime M.C."/>
        </authorList>
    </citation>
    <scope>NUCLEOTIDE SEQUENCE [LARGE SCALE GENOMIC DNA]</scope>
    <source>
        <strain evidence="6">MCA 4198</strain>
    </source>
</reference>
<name>A0A316YZB2_9BASI</name>
<dbReference type="GeneID" id="37041036"/>
<dbReference type="OrthoDB" id="6509908at2759"/>
<dbReference type="Gene3D" id="1.20.1250.20">
    <property type="entry name" value="MFS general substrate transporter like domains"/>
    <property type="match status" value="2"/>
</dbReference>
<feature type="region of interest" description="Disordered" evidence="3">
    <location>
        <begin position="1"/>
        <end position="41"/>
    </location>
</feature>
<dbReference type="PANTHER" id="PTHR11360:SF234">
    <property type="entry name" value="MFS-TYPE TRANSPORTER DBAD-RELATED"/>
    <property type="match status" value="1"/>
</dbReference>
<feature type="transmembrane region" description="Helical" evidence="4">
    <location>
        <begin position="306"/>
        <end position="325"/>
    </location>
</feature>
<evidence type="ECO:0000256" key="1">
    <source>
        <dbReference type="ARBA" id="ARBA00004141"/>
    </source>
</evidence>
<organism evidence="6 7">
    <name type="scientific">Acaromyces ingoldii</name>
    <dbReference type="NCBI Taxonomy" id="215250"/>
    <lineage>
        <taxon>Eukaryota</taxon>
        <taxon>Fungi</taxon>
        <taxon>Dikarya</taxon>
        <taxon>Basidiomycota</taxon>
        <taxon>Ustilaginomycotina</taxon>
        <taxon>Exobasidiomycetes</taxon>
        <taxon>Exobasidiales</taxon>
        <taxon>Cryptobasidiaceae</taxon>
        <taxon>Acaromyces</taxon>
    </lineage>
</organism>
<keyword evidence="4" id="KW-0812">Transmembrane</keyword>
<dbReference type="SUPFAM" id="SSF103473">
    <property type="entry name" value="MFS general substrate transporter"/>
    <property type="match status" value="1"/>
</dbReference>
<feature type="transmembrane region" description="Helical" evidence="4">
    <location>
        <begin position="332"/>
        <end position="352"/>
    </location>
</feature>